<dbReference type="NCBIfam" id="TIGR04275">
    <property type="entry name" value="beta_prop_Msarc"/>
    <property type="match status" value="2"/>
</dbReference>
<dbReference type="InterPro" id="IPR011042">
    <property type="entry name" value="6-blade_b-propeller_TolB-like"/>
</dbReference>
<organism evidence="1 2">
    <name type="scientific">Methanobacterium spitsbergense</name>
    <dbReference type="NCBI Taxonomy" id="2874285"/>
    <lineage>
        <taxon>Archaea</taxon>
        <taxon>Methanobacteriati</taxon>
        <taxon>Methanobacteriota</taxon>
        <taxon>Methanomada group</taxon>
        <taxon>Methanobacteria</taxon>
        <taxon>Methanobacteriales</taxon>
        <taxon>Methanobacteriaceae</taxon>
        <taxon>Methanobacterium</taxon>
    </lineage>
</organism>
<proteinExistence type="predicted"/>
<comment type="caution">
    <text evidence="1">The sequence shown here is derived from an EMBL/GenBank/DDBJ whole genome shotgun (WGS) entry which is preliminary data.</text>
</comment>
<dbReference type="PANTHER" id="PTHR36842">
    <property type="entry name" value="PROTEIN TOLB HOMOLOG"/>
    <property type="match status" value="1"/>
</dbReference>
<dbReference type="SUPFAM" id="SSF69304">
    <property type="entry name" value="Tricorn protease N-terminal domain"/>
    <property type="match status" value="2"/>
</dbReference>
<evidence type="ECO:0000313" key="2">
    <source>
        <dbReference type="Proteomes" id="UP000825933"/>
    </source>
</evidence>
<dbReference type="AlphaFoldDB" id="A0A8T5V5E3"/>
<dbReference type="Proteomes" id="UP000825933">
    <property type="component" value="Unassembled WGS sequence"/>
</dbReference>
<accession>A0A8T5V5E3</accession>
<name>A0A8T5V5E3_9EURY</name>
<sequence>MKTSQISNSNTKVVGYTPVAVQDEADISGNIVVYRKTVWKNNSIDILISSQICWKHLKTHKSGIVSGSSYKQHDPAISGTRVVWQEYRSTNSYVYVKNLATGAIGRVGGSSSYNPDISGTRVVWEQTIGSHSYIYYKNLATGYSGKVQSSNYDQNNPAISGTRVVWQEYRSANSYVYVKNIATGAIGRLGSNHAGQPDISGNKVVWQDNNSIYWRDLVTRAGGKLYRGNEQYVPKISGSKVVWQDYYGGILAVYVKNLVTGSVFRVIWQNGDSQFGYYPAISGTTVVFQNWKTHYLVPNPFLVYWKEVLTGAGGRVQV</sequence>
<evidence type="ECO:0000313" key="1">
    <source>
        <dbReference type="EMBL" id="MBZ2167111.1"/>
    </source>
</evidence>
<reference evidence="2" key="1">
    <citation type="journal article" date="2022" name="Microbiol. Resour. Announc.">
        <title>Draft Genome Sequence of a Methanogenic Archaeon from West Spitsbergen Permafrost.</title>
        <authorList>
            <person name="Trubitsyn V."/>
            <person name="Rivkina E."/>
            <person name="Shcherbakova V."/>
        </authorList>
    </citation>
    <scope>NUCLEOTIDE SEQUENCE [LARGE SCALE GENOMIC DNA]</scope>
    <source>
        <strain evidence="2">VT</strain>
    </source>
</reference>
<protein>
    <submittedName>
        <fullName evidence="1">Uncharacterized protein</fullName>
    </submittedName>
</protein>
<keyword evidence="2" id="KW-1185">Reference proteome</keyword>
<dbReference type="PANTHER" id="PTHR36842:SF1">
    <property type="entry name" value="PROTEIN TOLB"/>
    <property type="match status" value="1"/>
</dbReference>
<dbReference type="EMBL" id="JAIOUQ010000017">
    <property type="protein sequence ID" value="MBZ2167111.1"/>
    <property type="molecule type" value="Genomic_DNA"/>
</dbReference>
<dbReference type="Gene3D" id="2.120.10.30">
    <property type="entry name" value="TolB, C-terminal domain"/>
    <property type="match status" value="1"/>
</dbReference>
<dbReference type="RefSeq" id="WP_223792644.1">
    <property type="nucleotide sequence ID" value="NZ_JAIOUQ010000017.1"/>
</dbReference>
<gene>
    <name evidence="1" type="ORF">K8N75_13785</name>
</gene>
<dbReference type="InterPro" id="IPR027618">
    <property type="entry name" value="Beta_prop_Msarc"/>
</dbReference>